<name>A0A0E0CUI7_9ORYZ</name>
<dbReference type="AlphaFoldDB" id="A0A0E0CUI7"/>
<dbReference type="HOGENOM" id="CLU_150925_0_0_1"/>
<dbReference type="Gramene" id="OMERI03G02010.1">
    <property type="protein sequence ID" value="OMERI03G02010.1"/>
    <property type="gene ID" value="OMERI03G02010"/>
</dbReference>
<reference evidence="2" key="2">
    <citation type="submission" date="2018-05" db="EMBL/GenBank/DDBJ databases">
        <title>OmerRS3 (Oryza meridionalis Reference Sequence Version 3).</title>
        <authorList>
            <person name="Zhang J."/>
            <person name="Kudrna D."/>
            <person name="Lee S."/>
            <person name="Talag J."/>
            <person name="Welchert J."/>
            <person name="Wing R.A."/>
        </authorList>
    </citation>
    <scope>NUCLEOTIDE SEQUENCE [LARGE SCALE GENOMIC DNA]</scope>
    <source>
        <strain evidence="2">cv. OR44</strain>
    </source>
</reference>
<evidence type="ECO:0000313" key="3">
    <source>
        <dbReference type="Proteomes" id="UP000008021"/>
    </source>
</evidence>
<feature type="region of interest" description="Disordered" evidence="1">
    <location>
        <begin position="1"/>
        <end position="26"/>
    </location>
</feature>
<keyword evidence="3" id="KW-1185">Reference proteome</keyword>
<protein>
    <submittedName>
        <fullName evidence="2">Uncharacterized protein</fullName>
    </submittedName>
</protein>
<evidence type="ECO:0000313" key="2">
    <source>
        <dbReference type="EnsemblPlants" id="OMERI03G02010.1"/>
    </source>
</evidence>
<reference evidence="2" key="1">
    <citation type="submission" date="2015-04" db="UniProtKB">
        <authorList>
            <consortium name="EnsemblPlants"/>
        </authorList>
    </citation>
    <scope>IDENTIFICATION</scope>
</reference>
<proteinExistence type="predicted"/>
<sequence>MMYSTRPERDWGREAAAAGSGVVSPTRGAADSAAAAANRPSERTPAVAPILLFPCGPAPAPGVTATTGRSIGVGAHRRPSCTGVGVWRVASYDPWVDFQKLIQSTGAIQQVPYTVVQVSCMISPFYHCSRFLGRMGSLLSNCD</sequence>
<accession>A0A0E0CUI7</accession>
<dbReference type="Proteomes" id="UP000008021">
    <property type="component" value="Chromosome 3"/>
</dbReference>
<evidence type="ECO:0000256" key="1">
    <source>
        <dbReference type="SAM" id="MobiDB-lite"/>
    </source>
</evidence>
<feature type="compositionally biased region" description="Basic and acidic residues" evidence="1">
    <location>
        <begin position="1"/>
        <end position="13"/>
    </location>
</feature>
<dbReference type="EnsemblPlants" id="OMERI03G02010.1">
    <property type="protein sequence ID" value="OMERI03G02010.1"/>
    <property type="gene ID" value="OMERI03G02010"/>
</dbReference>
<organism evidence="2">
    <name type="scientific">Oryza meridionalis</name>
    <dbReference type="NCBI Taxonomy" id="40149"/>
    <lineage>
        <taxon>Eukaryota</taxon>
        <taxon>Viridiplantae</taxon>
        <taxon>Streptophyta</taxon>
        <taxon>Embryophyta</taxon>
        <taxon>Tracheophyta</taxon>
        <taxon>Spermatophyta</taxon>
        <taxon>Magnoliopsida</taxon>
        <taxon>Liliopsida</taxon>
        <taxon>Poales</taxon>
        <taxon>Poaceae</taxon>
        <taxon>BOP clade</taxon>
        <taxon>Oryzoideae</taxon>
        <taxon>Oryzeae</taxon>
        <taxon>Oryzinae</taxon>
        <taxon>Oryza</taxon>
    </lineage>
</organism>